<gene>
    <name evidence="1" type="ORF">L6452_08410</name>
</gene>
<evidence type="ECO:0000313" key="1">
    <source>
        <dbReference type="EMBL" id="KAI3745995.1"/>
    </source>
</evidence>
<keyword evidence="2" id="KW-1185">Reference proteome</keyword>
<reference evidence="1 2" key="2">
    <citation type="journal article" date="2022" name="Mol. Ecol. Resour.">
        <title>The genomes of chicory, endive, great burdock and yacon provide insights into Asteraceae paleo-polyploidization history and plant inulin production.</title>
        <authorList>
            <person name="Fan W."/>
            <person name="Wang S."/>
            <person name="Wang H."/>
            <person name="Wang A."/>
            <person name="Jiang F."/>
            <person name="Liu H."/>
            <person name="Zhao H."/>
            <person name="Xu D."/>
            <person name="Zhang Y."/>
        </authorList>
    </citation>
    <scope>NUCLEOTIDE SEQUENCE [LARGE SCALE GENOMIC DNA]</scope>
    <source>
        <strain evidence="2">cv. Niubang</strain>
    </source>
</reference>
<dbReference type="Proteomes" id="UP001055879">
    <property type="component" value="Linkage Group LG03"/>
</dbReference>
<reference evidence="2" key="1">
    <citation type="journal article" date="2022" name="Mol. Ecol. Resour.">
        <title>The genomes of chicory, endive, great burdock and yacon provide insights into Asteraceae palaeo-polyploidization history and plant inulin production.</title>
        <authorList>
            <person name="Fan W."/>
            <person name="Wang S."/>
            <person name="Wang H."/>
            <person name="Wang A."/>
            <person name="Jiang F."/>
            <person name="Liu H."/>
            <person name="Zhao H."/>
            <person name="Xu D."/>
            <person name="Zhang Y."/>
        </authorList>
    </citation>
    <scope>NUCLEOTIDE SEQUENCE [LARGE SCALE GENOMIC DNA]</scope>
    <source>
        <strain evidence="2">cv. Niubang</strain>
    </source>
</reference>
<comment type="caution">
    <text evidence="1">The sequence shown here is derived from an EMBL/GenBank/DDBJ whole genome shotgun (WGS) entry which is preliminary data.</text>
</comment>
<accession>A0ACB9DHJ2</accession>
<sequence>MSGCRGDFQNTKKDGVLNLFSSFKVLIVDHHKDFLTYVASLLHSCSFEVTCVAHSALALKLLSEKENEFDLLLVDSDMTDVDVHTFLRLAKKMDLLSMVMSEDDDDTLVLEAFKSGAFLVLKKPLTIDVVMRIRQHVIKERIKKHDSCQNNSMIRKVAAQKNTIQDIRTFGSKNKNRDEPMKHVKGSNLNNDLVQQPSEDAAAAADSMKMKICLEWTQELHDKFIDAISQLGEGRCYPQEILKLMGVPGLTRMQVASHLQMCRNGKWKSNEKLRNPSSSRNHASSSNLSPQGFGGRKYGRKPSLQIDQNDEDISNFVDLNLSLGWQTEVNHMNSQTPTGSTIENGSSLQNFSGQGITTGRNNYI</sequence>
<organism evidence="1 2">
    <name type="scientific">Arctium lappa</name>
    <name type="common">Greater burdock</name>
    <name type="synonym">Lappa major</name>
    <dbReference type="NCBI Taxonomy" id="4217"/>
    <lineage>
        <taxon>Eukaryota</taxon>
        <taxon>Viridiplantae</taxon>
        <taxon>Streptophyta</taxon>
        <taxon>Embryophyta</taxon>
        <taxon>Tracheophyta</taxon>
        <taxon>Spermatophyta</taxon>
        <taxon>Magnoliopsida</taxon>
        <taxon>eudicotyledons</taxon>
        <taxon>Gunneridae</taxon>
        <taxon>Pentapetalae</taxon>
        <taxon>asterids</taxon>
        <taxon>campanulids</taxon>
        <taxon>Asterales</taxon>
        <taxon>Asteraceae</taxon>
        <taxon>Carduoideae</taxon>
        <taxon>Cardueae</taxon>
        <taxon>Arctiinae</taxon>
        <taxon>Arctium</taxon>
    </lineage>
</organism>
<dbReference type="EMBL" id="CM042049">
    <property type="protein sequence ID" value="KAI3745995.1"/>
    <property type="molecule type" value="Genomic_DNA"/>
</dbReference>
<evidence type="ECO:0000313" key="2">
    <source>
        <dbReference type="Proteomes" id="UP001055879"/>
    </source>
</evidence>
<proteinExistence type="predicted"/>
<protein>
    <submittedName>
        <fullName evidence="1">Uncharacterized protein</fullName>
    </submittedName>
</protein>
<name>A0ACB9DHJ2_ARCLA</name>